<feature type="region of interest" description="Disordered" evidence="1">
    <location>
        <begin position="1"/>
        <end position="21"/>
    </location>
</feature>
<organism evidence="2">
    <name type="scientific">marine sediment metagenome</name>
    <dbReference type="NCBI Taxonomy" id="412755"/>
    <lineage>
        <taxon>unclassified sequences</taxon>
        <taxon>metagenomes</taxon>
        <taxon>ecological metagenomes</taxon>
    </lineage>
</organism>
<accession>X1JA26</accession>
<dbReference type="EMBL" id="BARV01000012">
    <property type="protein sequence ID" value="GAH91546.1"/>
    <property type="molecule type" value="Genomic_DNA"/>
</dbReference>
<name>X1JA26_9ZZZZ</name>
<comment type="caution">
    <text evidence="2">The sequence shown here is derived from an EMBL/GenBank/DDBJ whole genome shotgun (WGS) entry which is preliminary data.</text>
</comment>
<proteinExistence type="predicted"/>
<evidence type="ECO:0000256" key="1">
    <source>
        <dbReference type="SAM" id="MobiDB-lite"/>
    </source>
</evidence>
<sequence>MLKLGPEKKADEQPETPVEKPVEKIVEVKFPPGYNEEILKPLLDIYSSRRRLDPSQRKSACIELAYTLSKVGISPQRSVDSTLSYLHSLSEIVNSIPTGAETIGIKTGIMTRGAVGAARKLEKSTEPGDADARFERIFNRALLLKLVGGLDEGGGSDDDSKRLDRIEARLDSLLSMRFGSEPRPPEDLGTALEKHSKTHHALADAASDAGIKTTESWPRVIEKIAKPALDVISSVAKTTHPPPRQAIEELPVTEKPPSQETPPEE</sequence>
<evidence type="ECO:0000313" key="2">
    <source>
        <dbReference type="EMBL" id="GAH91546.1"/>
    </source>
</evidence>
<reference evidence="2" key="1">
    <citation type="journal article" date="2014" name="Front. Microbiol.">
        <title>High frequency of phylogenetically diverse reductive dehalogenase-homologous genes in deep subseafloor sedimentary metagenomes.</title>
        <authorList>
            <person name="Kawai M."/>
            <person name="Futagami T."/>
            <person name="Toyoda A."/>
            <person name="Takaki Y."/>
            <person name="Nishi S."/>
            <person name="Hori S."/>
            <person name="Arai W."/>
            <person name="Tsubouchi T."/>
            <person name="Morono Y."/>
            <person name="Uchiyama I."/>
            <person name="Ito T."/>
            <person name="Fujiyama A."/>
            <person name="Inagaki F."/>
            <person name="Takami H."/>
        </authorList>
    </citation>
    <scope>NUCLEOTIDE SEQUENCE</scope>
    <source>
        <strain evidence="2">Expedition CK06-06</strain>
    </source>
</reference>
<dbReference type="AlphaFoldDB" id="X1JA26"/>
<feature type="region of interest" description="Disordered" evidence="1">
    <location>
        <begin position="177"/>
        <end position="207"/>
    </location>
</feature>
<protein>
    <submittedName>
        <fullName evidence="2">Uncharacterized protein</fullName>
    </submittedName>
</protein>
<feature type="region of interest" description="Disordered" evidence="1">
    <location>
        <begin position="236"/>
        <end position="265"/>
    </location>
</feature>
<gene>
    <name evidence="2" type="ORF">S06H3_00080</name>
</gene>